<organism evidence="11 12">
    <name type="scientific">Sebaldella termitidis (strain ATCC 33386 / NCTC 11300)</name>
    <dbReference type="NCBI Taxonomy" id="526218"/>
    <lineage>
        <taxon>Bacteria</taxon>
        <taxon>Fusobacteriati</taxon>
        <taxon>Fusobacteriota</taxon>
        <taxon>Fusobacteriia</taxon>
        <taxon>Fusobacteriales</taxon>
        <taxon>Leptotrichiaceae</taxon>
        <taxon>Sebaldella</taxon>
    </lineage>
</organism>
<dbReference type="KEGG" id="str:Sterm_1734"/>
<keyword evidence="5" id="KW-0598">Phosphotransferase system</keyword>
<dbReference type="GO" id="GO:0009401">
    <property type="term" value="P:phosphoenolpyruvate-dependent sugar phosphotransferase system"/>
    <property type="evidence" value="ECO:0007669"/>
    <property type="project" value="UniProtKB-KW"/>
</dbReference>
<feature type="transmembrane region" description="Helical" evidence="9">
    <location>
        <begin position="174"/>
        <end position="197"/>
    </location>
</feature>
<dbReference type="InterPro" id="IPR013853">
    <property type="entry name" value="EIIC-GAT"/>
</dbReference>
<feature type="domain" description="PTS EIIC type-2" evidence="10">
    <location>
        <begin position="6"/>
        <end position="431"/>
    </location>
</feature>
<feature type="transmembrane region" description="Helical" evidence="9">
    <location>
        <begin position="12"/>
        <end position="29"/>
    </location>
</feature>
<dbReference type="STRING" id="526218.Sterm_1734"/>
<feature type="transmembrane region" description="Helical" evidence="9">
    <location>
        <begin position="93"/>
        <end position="112"/>
    </location>
</feature>
<dbReference type="AlphaFoldDB" id="D1AIK8"/>
<evidence type="ECO:0000256" key="5">
    <source>
        <dbReference type="ARBA" id="ARBA00022683"/>
    </source>
</evidence>
<dbReference type="Pfam" id="PF03611">
    <property type="entry name" value="EIIC-GAT"/>
    <property type="match status" value="1"/>
</dbReference>
<keyword evidence="6 9" id="KW-0812">Transmembrane</keyword>
<dbReference type="EMBL" id="CP001739">
    <property type="protein sequence ID" value="ACZ08592.1"/>
    <property type="molecule type" value="Genomic_DNA"/>
</dbReference>
<sequence>MKEIINYILNDLGAHVFLPMIMIIVGLIVRMKFKDAFSSALTLGVAFLGMGMVLGFMFNSIGPASESFVKNTGLQLNAIDTGWSPLASVAWGWPYAFFLFPIQIGINIIMLATKQTNTLNVDLWNVWNKILTAVFVTAISGSVIAGLAVGAVEVYFELKNSDLTQAEVYKITKIPGVACPHSMALFNVIVYPFDLLLRKIPFFNRQLDAEHLKDKIGIFAENHVMGFIVGILIGIFARYDVSQILTLGVQAATALRIFPMVAKLFMEALAPISDAASEFMKKRFPGREFYIGLDWPFLAGSSELWVTTIILVPITILFAVILPGNNVLPFGGIINICIAVPLLIVTGGNLLRMIVIGIITTPVFLYVGTYFAPTITELARKVGTVEIPANSMITWSSMEAPVFRFVWSYASGVMKGNFTGVIFLAIWLALWVFYVKGMKKRREEELNAEMAEA</sequence>
<keyword evidence="7 9" id="KW-1133">Transmembrane helix</keyword>
<evidence type="ECO:0000256" key="8">
    <source>
        <dbReference type="ARBA" id="ARBA00023136"/>
    </source>
</evidence>
<keyword evidence="2" id="KW-0813">Transport</keyword>
<dbReference type="PIRSF" id="PIRSF006304">
    <property type="entry name" value="GatC"/>
    <property type="match status" value="1"/>
</dbReference>
<feature type="transmembrane region" description="Helical" evidence="9">
    <location>
        <begin position="257"/>
        <end position="276"/>
    </location>
</feature>
<feature type="transmembrane region" description="Helical" evidence="9">
    <location>
        <begin position="297"/>
        <end position="321"/>
    </location>
</feature>
<evidence type="ECO:0000256" key="9">
    <source>
        <dbReference type="SAM" id="Phobius"/>
    </source>
</evidence>
<dbReference type="PANTHER" id="PTHR37324:SF2">
    <property type="entry name" value="PTS SYSTEM GALACTITOL-SPECIFIC EIIC COMPONENT"/>
    <property type="match status" value="1"/>
</dbReference>
<gene>
    <name evidence="11" type="ordered locus">Sterm_1734</name>
</gene>
<evidence type="ECO:0000313" key="11">
    <source>
        <dbReference type="EMBL" id="ACZ08592.1"/>
    </source>
</evidence>
<evidence type="ECO:0000256" key="1">
    <source>
        <dbReference type="ARBA" id="ARBA00004651"/>
    </source>
</evidence>
<evidence type="ECO:0000256" key="7">
    <source>
        <dbReference type="ARBA" id="ARBA00022989"/>
    </source>
</evidence>
<dbReference type="PROSITE" id="PS51104">
    <property type="entry name" value="PTS_EIIC_TYPE_2"/>
    <property type="match status" value="1"/>
</dbReference>
<dbReference type="InterPro" id="IPR013014">
    <property type="entry name" value="PTS_EIIC_2"/>
</dbReference>
<dbReference type="GO" id="GO:0005886">
    <property type="term" value="C:plasma membrane"/>
    <property type="evidence" value="ECO:0007669"/>
    <property type="project" value="UniProtKB-SubCell"/>
</dbReference>
<reference evidence="12" key="1">
    <citation type="submission" date="2009-09" db="EMBL/GenBank/DDBJ databases">
        <title>The complete chromosome of Sebaldella termitidis ATCC 33386.</title>
        <authorList>
            <consortium name="US DOE Joint Genome Institute (JGI-PGF)"/>
            <person name="Lucas S."/>
            <person name="Copeland A."/>
            <person name="Lapidus A."/>
            <person name="Glavina del Rio T."/>
            <person name="Dalin E."/>
            <person name="Tice H."/>
            <person name="Bruce D."/>
            <person name="Goodwin L."/>
            <person name="Pitluck S."/>
            <person name="Kyrpides N."/>
            <person name="Mavromatis K."/>
            <person name="Ivanova N."/>
            <person name="Mikhailova N."/>
            <person name="Sims D."/>
            <person name="Meincke L."/>
            <person name="Brettin T."/>
            <person name="Detter J.C."/>
            <person name="Han C."/>
            <person name="Larimer F."/>
            <person name="Land M."/>
            <person name="Hauser L."/>
            <person name="Markowitz V."/>
            <person name="Cheng J.F."/>
            <person name="Hugenholtz P."/>
            <person name="Woyke T."/>
            <person name="Wu D."/>
            <person name="Eisen J.A."/>
        </authorList>
    </citation>
    <scope>NUCLEOTIDE SEQUENCE [LARGE SCALE GENOMIC DNA]</scope>
    <source>
        <strain evidence="12">ATCC 33386 / NCTC 11300</strain>
    </source>
</reference>
<feature type="transmembrane region" description="Helical" evidence="9">
    <location>
        <begin position="353"/>
        <end position="372"/>
    </location>
</feature>
<dbReference type="RefSeq" id="WP_012861188.1">
    <property type="nucleotide sequence ID" value="NC_013517.1"/>
</dbReference>
<comment type="subcellular location">
    <subcellularLocation>
        <location evidence="1">Cell membrane</location>
        <topology evidence="1">Multi-pass membrane protein</topology>
    </subcellularLocation>
</comment>
<feature type="transmembrane region" description="Helical" evidence="9">
    <location>
        <begin position="133"/>
        <end position="154"/>
    </location>
</feature>
<dbReference type="Proteomes" id="UP000000845">
    <property type="component" value="Chromosome"/>
</dbReference>
<evidence type="ECO:0000259" key="10">
    <source>
        <dbReference type="PROSITE" id="PS51104"/>
    </source>
</evidence>
<evidence type="ECO:0000256" key="3">
    <source>
        <dbReference type="ARBA" id="ARBA00022475"/>
    </source>
</evidence>
<evidence type="ECO:0000313" key="12">
    <source>
        <dbReference type="Proteomes" id="UP000000845"/>
    </source>
</evidence>
<evidence type="ECO:0000256" key="4">
    <source>
        <dbReference type="ARBA" id="ARBA00022597"/>
    </source>
</evidence>
<evidence type="ECO:0000256" key="2">
    <source>
        <dbReference type="ARBA" id="ARBA00022448"/>
    </source>
</evidence>
<evidence type="ECO:0000256" key="6">
    <source>
        <dbReference type="ARBA" id="ARBA00022692"/>
    </source>
</evidence>
<proteinExistence type="predicted"/>
<reference evidence="11 12" key="2">
    <citation type="journal article" date="2010" name="Stand. Genomic Sci.">
        <title>Complete genome sequence of Sebaldella termitidis type strain (NCTC 11300).</title>
        <authorList>
            <person name="Harmon-Smith M."/>
            <person name="Celia L."/>
            <person name="Chertkov O."/>
            <person name="Lapidus A."/>
            <person name="Copeland A."/>
            <person name="Glavina Del Rio T."/>
            <person name="Nolan M."/>
            <person name="Lucas S."/>
            <person name="Tice H."/>
            <person name="Cheng J.F."/>
            <person name="Han C."/>
            <person name="Detter J.C."/>
            <person name="Bruce D."/>
            <person name="Goodwin L."/>
            <person name="Pitluck S."/>
            <person name="Pati A."/>
            <person name="Liolios K."/>
            <person name="Ivanova N."/>
            <person name="Mavromatis K."/>
            <person name="Mikhailova N."/>
            <person name="Chen A."/>
            <person name="Palaniappan K."/>
            <person name="Land M."/>
            <person name="Hauser L."/>
            <person name="Chang Y.J."/>
            <person name="Jeffries C.D."/>
            <person name="Brettin T."/>
            <person name="Goker M."/>
            <person name="Beck B."/>
            <person name="Bristow J."/>
            <person name="Eisen J.A."/>
            <person name="Markowitz V."/>
            <person name="Hugenholtz P."/>
            <person name="Kyrpides N.C."/>
            <person name="Klenk H.P."/>
            <person name="Chen F."/>
        </authorList>
    </citation>
    <scope>NUCLEOTIDE SEQUENCE [LARGE SCALE GENOMIC DNA]</scope>
    <source>
        <strain evidence="12">ATCC 33386 / NCTC 11300</strain>
    </source>
</reference>
<accession>D1AIK8</accession>
<feature type="transmembrane region" description="Helical" evidence="9">
    <location>
        <begin position="36"/>
        <end position="58"/>
    </location>
</feature>
<dbReference type="InterPro" id="IPR004703">
    <property type="entry name" value="PTS_sugar-sp_permease"/>
</dbReference>
<name>D1AIK8_SEBTE</name>
<feature type="transmembrane region" description="Helical" evidence="9">
    <location>
        <begin position="327"/>
        <end position="346"/>
    </location>
</feature>
<keyword evidence="4" id="KW-0762">Sugar transport</keyword>
<dbReference type="HOGENOM" id="CLU_040393_1_0_0"/>
<keyword evidence="8 9" id="KW-0472">Membrane</keyword>
<keyword evidence="3" id="KW-1003">Cell membrane</keyword>
<feature type="transmembrane region" description="Helical" evidence="9">
    <location>
        <begin position="218"/>
        <end position="237"/>
    </location>
</feature>
<dbReference type="GO" id="GO:0015577">
    <property type="term" value="F:galactitol transmembrane transporter activity"/>
    <property type="evidence" value="ECO:0007669"/>
    <property type="project" value="InterPro"/>
</dbReference>
<dbReference type="eggNOG" id="COG3775">
    <property type="taxonomic scope" value="Bacteria"/>
</dbReference>
<dbReference type="PANTHER" id="PTHR37324">
    <property type="entry name" value="PTS SYSTEM GALACTITOL-SPECIFIC EIIC COMPONENT"/>
    <property type="match status" value="1"/>
</dbReference>
<keyword evidence="12" id="KW-1185">Reference proteome</keyword>
<protein>
    <submittedName>
        <fullName evidence="11">PTS system Galactitol-specific IIC component</fullName>
    </submittedName>
</protein>
<feature type="transmembrane region" description="Helical" evidence="9">
    <location>
        <begin position="416"/>
        <end position="435"/>
    </location>
</feature>